<comment type="catalytic activity">
    <reaction evidence="1">
        <text>ATP + protein L-histidine = ADP + protein N-phospho-L-histidine.</text>
        <dbReference type="EC" id="2.7.13.3"/>
    </reaction>
</comment>
<dbReference type="SMART" id="SM00387">
    <property type="entry name" value="HATPase_c"/>
    <property type="match status" value="1"/>
</dbReference>
<comment type="caution">
    <text evidence="15">The sequence shown here is derived from an EMBL/GenBank/DDBJ whole genome shotgun (WGS) entry which is preliminary data.</text>
</comment>
<dbReference type="PROSITE" id="PS50109">
    <property type="entry name" value="HIS_KIN"/>
    <property type="match status" value="1"/>
</dbReference>
<keyword evidence="4" id="KW-0597">Phosphoprotein</keyword>
<dbReference type="InterPro" id="IPR005467">
    <property type="entry name" value="His_kinase_dom"/>
</dbReference>
<evidence type="ECO:0000256" key="6">
    <source>
        <dbReference type="ARBA" id="ARBA00022692"/>
    </source>
</evidence>
<dbReference type="InterPro" id="IPR036097">
    <property type="entry name" value="HisK_dim/P_sf"/>
</dbReference>
<dbReference type="Pfam" id="PF02518">
    <property type="entry name" value="HATPase_c"/>
    <property type="match status" value="1"/>
</dbReference>
<dbReference type="SUPFAM" id="SSF158472">
    <property type="entry name" value="HAMP domain-like"/>
    <property type="match status" value="1"/>
</dbReference>
<feature type="domain" description="Histidine kinase" evidence="13">
    <location>
        <begin position="278"/>
        <end position="490"/>
    </location>
</feature>
<dbReference type="InterPro" id="IPR003594">
    <property type="entry name" value="HATPase_dom"/>
</dbReference>
<keyword evidence="9" id="KW-0902">Two-component regulatory system</keyword>
<organism evidence="15 16">
    <name type="scientific">Demequina zhanjiangensis</name>
    <dbReference type="NCBI Taxonomy" id="3051659"/>
    <lineage>
        <taxon>Bacteria</taxon>
        <taxon>Bacillati</taxon>
        <taxon>Actinomycetota</taxon>
        <taxon>Actinomycetes</taxon>
        <taxon>Micrococcales</taxon>
        <taxon>Demequinaceae</taxon>
        <taxon>Demequina</taxon>
    </lineage>
</organism>
<evidence type="ECO:0000256" key="7">
    <source>
        <dbReference type="ARBA" id="ARBA00022777"/>
    </source>
</evidence>
<dbReference type="Pfam" id="PF00672">
    <property type="entry name" value="HAMP"/>
    <property type="match status" value="1"/>
</dbReference>
<keyword evidence="5" id="KW-0808">Transferase</keyword>
<dbReference type="PRINTS" id="PR00344">
    <property type="entry name" value="BCTRLSENSOR"/>
</dbReference>
<evidence type="ECO:0000256" key="12">
    <source>
        <dbReference type="SAM" id="Phobius"/>
    </source>
</evidence>
<feature type="domain" description="HAMP" evidence="14">
    <location>
        <begin position="210"/>
        <end position="263"/>
    </location>
</feature>
<evidence type="ECO:0000256" key="5">
    <source>
        <dbReference type="ARBA" id="ARBA00022679"/>
    </source>
</evidence>
<dbReference type="GO" id="GO:0016301">
    <property type="term" value="F:kinase activity"/>
    <property type="evidence" value="ECO:0007669"/>
    <property type="project" value="UniProtKB-KW"/>
</dbReference>
<proteinExistence type="predicted"/>
<dbReference type="InterPro" id="IPR003661">
    <property type="entry name" value="HisK_dim/P_dom"/>
</dbReference>
<dbReference type="Gene3D" id="1.10.287.130">
    <property type="match status" value="1"/>
</dbReference>
<keyword evidence="8 12" id="KW-1133">Transmembrane helix</keyword>
<protein>
    <recommendedName>
        <fullName evidence="3">histidine kinase</fullName>
        <ecNumber evidence="3">2.7.13.3</ecNumber>
    </recommendedName>
</protein>
<evidence type="ECO:0000256" key="4">
    <source>
        <dbReference type="ARBA" id="ARBA00022553"/>
    </source>
</evidence>
<dbReference type="EC" id="2.7.13.3" evidence="3"/>
<keyword evidence="6 12" id="KW-0812">Transmembrane</keyword>
<dbReference type="SMART" id="SM00304">
    <property type="entry name" value="HAMP"/>
    <property type="match status" value="1"/>
</dbReference>
<evidence type="ECO:0000259" key="13">
    <source>
        <dbReference type="PROSITE" id="PS50109"/>
    </source>
</evidence>
<reference evidence="15" key="1">
    <citation type="submission" date="2023-06" db="EMBL/GenBank/DDBJ databases">
        <title>SYSU T00b26.</title>
        <authorList>
            <person name="Gao L."/>
            <person name="Fang B.-Z."/>
            <person name="Li W.-J."/>
        </authorList>
    </citation>
    <scope>NUCLEOTIDE SEQUENCE</scope>
    <source>
        <strain evidence="15">SYSU T00b26</strain>
    </source>
</reference>
<name>A0ABT8G484_9MICO</name>
<sequence>MSDARPGLSLKARLLIGLSIVAAIAVGVAATVTVTTHSYLVTQLEERLKSYSEPFEHRGAPIDEVASDIADALKGIIPQLPSSDDDSDAYERPSDAYTGQISSKGGIYPNYVANTGDSSSSGPDLLSISGSDLPTSGDVYLTVGAEEGDDTFLLRIEYVESPSSNDYWWEYTALSKEGVNDATQRLIVIEAFGIGALLAGLALVGLWVTRLGISPMRRMVDASKQIAEGDLSVRLEGASAGSESHDLALALNAMIGRLTASLAERERSEAKLREFVADASHELRTPLTTVLGYAQLYRKGALADKADVDDAWERTEAEAGRMKRLVEDMLELAKYDALPELQRVETDLSELAAEVVGDSAAADPDTEFALETEGPARAAVDPDKVRQAVINIVRNAAVHGGDHVVVRVSCTDGAVRIAVEDDGPGMSPEIAARASERFVRGDTSRSRATGGAGLGLAITAAIVDAHGGTLSVASAEGDGTTVTLTLPRAALPGSPSAPTAQSSD</sequence>
<comment type="subcellular location">
    <subcellularLocation>
        <location evidence="2">Cell membrane</location>
    </subcellularLocation>
</comment>
<evidence type="ECO:0000256" key="9">
    <source>
        <dbReference type="ARBA" id="ARBA00023012"/>
    </source>
</evidence>
<dbReference type="Proteomes" id="UP001172738">
    <property type="component" value="Unassembled WGS sequence"/>
</dbReference>
<dbReference type="CDD" id="cd00075">
    <property type="entry name" value="HATPase"/>
    <property type="match status" value="1"/>
</dbReference>
<dbReference type="PANTHER" id="PTHR45436">
    <property type="entry name" value="SENSOR HISTIDINE KINASE YKOH"/>
    <property type="match status" value="1"/>
</dbReference>
<dbReference type="PROSITE" id="PS50885">
    <property type="entry name" value="HAMP"/>
    <property type="match status" value="1"/>
</dbReference>
<feature type="transmembrane region" description="Helical" evidence="12">
    <location>
        <begin position="186"/>
        <end position="209"/>
    </location>
</feature>
<dbReference type="Pfam" id="PF00512">
    <property type="entry name" value="HisKA"/>
    <property type="match status" value="1"/>
</dbReference>
<dbReference type="SMART" id="SM00388">
    <property type="entry name" value="HisKA"/>
    <property type="match status" value="1"/>
</dbReference>
<dbReference type="PANTHER" id="PTHR45436:SF5">
    <property type="entry name" value="SENSOR HISTIDINE KINASE TRCS"/>
    <property type="match status" value="1"/>
</dbReference>
<dbReference type="EMBL" id="JAUHPV010000009">
    <property type="protein sequence ID" value="MDN4473954.1"/>
    <property type="molecule type" value="Genomic_DNA"/>
</dbReference>
<dbReference type="CDD" id="cd00082">
    <property type="entry name" value="HisKA"/>
    <property type="match status" value="1"/>
</dbReference>
<gene>
    <name evidence="15" type="ORF">QQX04_13210</name>
</gene>
<dbReference type="InterPro" id="IPR004358">
    <property type="entry name" value="Sig_transdc_His_kin-like_C"/>
</dbReference>
<evidence type="ECO:0000256" key="2">
    <source>
        <dbReference type="ARBA" id="ARBA00004236"/>
    </source>
</evidence>
<dbReference type="SUPFAM" id="SSF55874">
    <property type="entry name" value="ATPase domain of HSP90 chaperone/DNA topoisomerase II/histidine kinase"/>
    <property type="match status" value="1"/>
</dbReference>
<evidence type="ECO:0000313" key="15">
    <source>
        <dbReference type="EMBL" id="MDN4473954.1"/>
    </source>
</evidence>
<evidence type="ECO:0000256" key="11">
    <source>
        <dbReference type="SAM" id="MobiDB-lite"/>
    </source>
</evidence>
<keyword evidence="7 15" id="KW-0418">Kinase</keyword>
<keyword evidence="10 12" id="KW-0472">Membrane</keyword>
<evidence type="ECO:0000256" key="10">
    <source>
        <dbReference type="ARBA" id="ARBA00023136"/>
    </source>
</evidence>
<dbReference type="InterPro" id="IPR003660">
    <property type="entry name" value="HAMP_dom"/>
</dbReference>
<evidence type="ECO:0000256" key="1">
    <source>
        <dbReference type="ARBA" id="ARBA00000085"/>
    </source>
</evidence>
<evidence type="ECO:0000259" key="14">
    <source>
        <dbReference type="PROSITE" id="PS50885"/>
    </source>
</evidence>
<evidence type="ECO:0000256" key="3">
    <source>
        <dbReference type="ARBA" id="ARBA00012438"/>
    </source>
</evidence>
<dbReference type="InterPro" id="IPR036890">
    <property type="entry name" value="HATPase_C_sf"/>
</dbReference>
<evidence type="ECO:0000256" key="8">
    <source>
        <dbReference type="ARBA" id="ARBA00022989"/>
    </source>
</evidence>
<dbReference type="RefSeq" id="WP_301129959.1">
    <property type="nucleotide sequence ID" value="NZ_JAUHPV010000009.1"/>
</dbReference>
<feature type="region of interest" description="Disordered" evidence="11">
    <location>
        <begin position="78"/>
        <end position="100"/>
    </location>
</feature>
<dbReference type="Gene3D" id="3.30.565.10">
    <property type="entry name" value="Histidine kinase-like ATPase, C-terminal domain"/>
    <property type="match status" value="1"/>
</dbReference>
<accession>A0ABT8G484</accession>
<dbReference type="SUPFAM" id="SSF47384">
    <property type="entry name" value="Homodimeric domain of signal transducing histidine kinase"/>
    <property type="match status" value="1"/>
</dbReference>
<keyword evidence="16" id="KW-1185">Reference proteome</keyword>
<dbReference type="CDD" id="cd06225">
    <property type="entry name" value="HAMP"/>
    <property type="match status" value="1"/>
</dbReference>
<dbReference type="Gene3D" id="6.10.340.10">
    <property type="match status" value="1"/>
</dbReference>
<evidence type="ECO:0000313" key="16">
    <source>
        <dbReference type="Proteomes" id="UP001172738"/>
    </source>
</evidence>
<dbReference type="InterPro" id="IPR050428">
    <property type="entry name" value="TCS_sensor_his_kinase"/>
</dbReference>